<comment type="subcellular location">
    <subcellularLocation>
        <location evidence="17">Endoplasmic reticulum membrane</location>
        <topology evidence="17">Multi-pass membrane protein</topology>
    </subcellularLocation>
    <subcellularLocation>
        <location evidence="17">Mitochondrion membrane</location>
        <topology evidence="17">Multi-pass membrane protein</topology>
    </subcellularLocation>
</comment>
<comment type="catalytic activity">
    <reaction evidence="15">
        <text>a 1,2-diacyl-sn-glycero-3-phospho-N,N-dimethylethanolamine + S-adenosyl-L-methionine = a 1,2-diacyl-sn-glycero-3-phosphocholine + S-adenosyl-L-homocysteine + H(+)</text>
        <dbReference type="Rhea" id="RHEA:32739"/>
        <dbReference type="ChEBI" id="CHEBI:15378"/>
        <dbReference type="ChEBI" id="CHEBI:57643"/>
        <dbReference type="ChEBI" id="CHEBI:57856"/>
        <dbReference type="ChEBI" id="CHEBI:59789"/>
        <dbReference type="ChEBI" id="CHEBI:64572"/>
        <dbReference type="EC" id="2.1.1.71"/>
    </reaction>
</comment>
<keyword evidence="13 17" id="KW-0594">Phospholipid biosynthesis</keyword>
<feature type="topological domain" description="Lumenal" evidence="17">
    <location>
        <begin position="151"/>
        <end position="193"/>
    </location>
</feature>
<dbReference type="EC" id="2.1.1.71" evidence="17"/>
<evidence type="ECO:0000256" key="14">
    <source>
        <dbReference type="ARBA" id="ARBA00023264"/>
    </source>
</evidence>
<accession>A0A0F7SV36</accession>
<dbReference type="GO" id="GO:0031966">
    <property type="term" value="C:mitochondrial membrane"/>
    <property type="evidence" value="ECO:0007669"/>
    <property type="project" value="UniProtKB-SubCell"/>
</dbReference>
<evidence type="ECO:0000256" key="10">
    <source>
        <dbReference type="ARBA" id="ARBA00023098"/>
    </source>
</evidence>
<dbReference type="GO" id="GO:0000773">
    <property type="term" value="F:phosphatidyl-N-methylethanolamine N-methyltransferase activity"/>
    <property type="evidence" value="ECO:0007669"/>
    <property type="project" value="UniProtKB-UniRule"/>
</dbReference>
<evidence type="ECO:0000256" key="6">
    <source>
        <dbReference type="ARBA" id="ARBA00022691"/>
    </source>
</evidence>
<feature type="binding site" evidence="17">
    <location>
        <begin position="134"/>
        <end position="136"/>
    </location>
    <ligand>
        <name>S-adenosyl-L-methionine</name>
        <dbReference type="ChEBI" id="CHEBI:59789"/>
    </ligand>
</feature>
<evidence type="ECO:0000256" key="11">
    <source>
        <dbReference type="ARBA" id="ARBA00023128"/>
    </source>
</evidence>
<evidence type="ECO:0000256" key="4">
    <source>
        <dbReference type="ARBA" id="ARBA00022603"/>
    </source>
</evidence>
<dbReference type="HAMAP" id="MF_03216">
    <property type="entry name" value="PLMT"/>
    <property type="match status" value="1"/>
</dbReference>
<feature type="region of interest" description="Disordered" evidence="18">
    <location>
        <begin position="230"/>
        <end position="270"/>
    </location>
</feature>
<dbReference type="Pfam" id="PF04191">
    <property type="entry name" value="PEMT"/>
    <property type="match status" value="1"/>
</dbReference>
<evidence type="ECO:0000256" key="19">
    <source>
        <dbReference type="SAM" id="Phobius"/>
    </source>
</evidence>
<evidence type="ECO:0000256" key="8">
    <source>
        <dbReference type="ARBA" id="ARBA00022824"/>
    </source>
</evidence>
<evidence type="ECO:0000256" key="15">
    <source>
        <dbReference type="ARBA" id="ARBA00051252"/>
    </source>
</evidence>
<keyword evidence="12 17" id="KW-0472">Membrane</keyword>
<sequence>MIAKERKTRWPTFLHNFLQTSRSPIASYHFLRMSHLLPKSLDEVIDFSQPSLWLSVGSIVFNPLIWNIVARNEHRKRTLTKTLGSPYSACYLMAVCIFAAGIFRDSLFEKALRAQPQTIPESMELKIAAAALFIIGQILVITSTWALGVTGTYLGDYCGLLQDKMVTGFPFNVQTDPMYNGATMCFLATALWYRRPAGILITGVVYIVYQIALKYEGPFTSQIYADREAKRAQKSNTSKSTSTATASAASPSTPSYAAMTSRGKSNRTEL</sequence>
<evidence type="ECO:0000256" key="2">
    <source>
        <dbReference type="ARBA" id="ARBA00005189"/>
    </source>
</evidence>
<feature type="transmembrane region" description="Helical" evidence="19">
    <location>
        <begin position="127"/>
        <end position="155"/>
    </location>
</feature>
<evidence type="ECO:0000256" key="17">
    <source>
        <dbReference type="HAMAP-Rule" id="MF_03216"/>
    </source>
</evidence>
<dbReference type="PANTHER" id="PTHR15458">
    <property type="entry name" value="PHOSPHATIDYLETHANOLAMINE N-METHYLTRANSFERASE"/>
    <property type="match status" value="1"/>
</dbReference>
<feature type="binding site" evidence="17">
    <location>
        <begin position="216"/>
        <end position="217"/>
    </location>
    <ligand>
        <name>S-adenosyl-L-methionine</name>
        <dbReference type="ChEBI" id="CHEBI:59789"/>
    </ligand>
</feature>
<keyword evidence="9 17" id="KW-1133">Transmembrane helix</keyword>
<proteinExistence type="inferred from homology"/>
<evidence type="ECO:0000256" key="13">
    <source>
        <dbReference type="ARBA" id="ARBA00023209"/>
    </source>
</evidence>
<dbReference type="Gene3D" id="1.20.120.1630">
    <property type="match status" value="1"/>
</dbReference>
<evidence type="ECO:0000256" key="5">
    <source>
        <dbReference type="ARBA" id="ARBA00022679"/>
    </source>
</evidence>
<comment type="caution">
    <text evidence="17">Lacks conserved residue(s) required for the propagation of feature annotation.</text>
</comment>
<comment type="pathway">
    <text evidence="1 17">Phospholipid metabolism; phosphatidylcholine biosynthesis.</text>
</comment>
<evidence type="ECO:0000256" key="18">
    <source>
        <dbReference type="SAM" id="MobiDB-lite"/>
    </source>
</evidence>
<keyword evidence="14 17" id="KW-1208">Phospholipid metabolism</keyword>
<dbReference type="AlphaFoldDB" id="A0A0F7SV36"/>
<comment type="catalytic activity">
    <reaction evidence="16 17">
        <text>a 1,2-diacyl-sn-glycero-3-phospho-N-methylethanolamine + S-adenosyl-L-methionine = a 1,2-diacyl-sn-glycero-3-phospho-N,N-dimethylethanolamine + S-adenosyl-L-homocysteine + H(+)</text>
        <dbReference type="Rhea" id="RHEA:32735"/>
        <dbReference type="ChEBI" id="CHEBI:15378"/>
        <dbReference type="ChEBI" id="CHEBI:57856"/>
        <dbReference type="ChEBI" id="CHEBI:59789"/>
        <dbReference type="ChEBI" id="CHEBI:64572"/>
        <dbReference type="ChEBI" id="CHEBI:64573"/>
        <dbReference type="EC" id="2.1.1.71"/>
    </reaction>
</comment>
<dbReference type="GO" id="GO:0006656">
    <property type="term" value="P:phosphatidylcholine biosynthetic process"/>
    <property type="evidence" value="ECO:0007669"/>
    <property type="project" value="UniProtKB-UniRule"/>
</dbReference>
<name>A0A0F7SV36_PHARH</name>
<keyword evidence="8 17" id="KW-0256">Endoplasmic reticulum</keyword>
<dbReference type="InterPro" id="IPR007318">
    <property type="entry name" value="Phopholipid_MeTrfase"/>
</dbReference>
<comment type="function">
    <text evidence="17">Catalyzes the second two steps of the methylation pathway of phosphatidylcholine biosynthesis, the SAM-dependent methylation of phosphatidylmonomethylethanolamine (PMME) to phosphatidyldimethylethanolamine (PDME) and of PDME to phosphatidylcholine (PC).</text>
</comment>
<evidence type="ECO:0000256" key="7">
    <source>
        <dbReference type="ARBA" id="ARBA00022692"/>
    </source>
</evidence>
<protein>
    <recommendedName>
        <fullName evidence="17">Phosphatidyl-N-methylethanolamine N-methyltransferase</fullName>
        <ecNumber evidence="17">2.1.1.71</ecNumber>
    </recommendedName>
    <alternativeName>
        <fullName evidence="17">Phospholipid methyltransferase</fullName>
        <shortName evidence="17">PLMT</shortName>
    </alternativeName>
</protein>
<dbReference type="PROSITE" id="PS51599">
    <property type="entry name" value="SAM_PEMT_PEM2"/>
    <property type="match status" value="1"/>
</dbReference>
<feature type="topological domain" description="Lumenal" evidence="17">
    <location>
        <begin position="71"/>
        <end position="82"/>
    </location>
</feature>
<keyword evidence="3 17" id="KW-0444">Lipid biosynthesis</keyword>
<evidence type="ECO:0000313" key="20">
    <source>
        <dbReference type="EMBL" id="CED85386.1"/>
    </source>
</evidence>
<keyword evidence="7 17" id="KW-0812">Transmembrane</keyword>
<evidence type="ECO:0000256" key="16">
    <source>
        <dbReference type="ARBA" id="ARBA00052459"/>
    </source>
</evidence>
<feature type="intramembrane region" description="Helical" evidence="17">
    <location>
        <begin position="50"/>
        <end position="70"/>
    </location>
</feature>
<keyword evidence="10 17" id="KW-0443">Lipid metabolism</keyword>
<evidence type="ECO:0000256" key="1">
    <source>
        <dbReference type="ARBA" id="ARBA00004969"/>
    </source>
</evidence>
<dbReference type="EMBL" id="LN483332">
    <property type="protein sequence ID" value="CED85386.1"/>
    <property type="molecule type" value="Genomic_DNA"/>
</dbReference>
<keyword evidence="6 17" id="KW-0949">S-adenosyl-L-methionine</keyword>
<comment type="similarity">
    <text evidence="17">Belongs to the class VI-like SAM-binding methyltransferase superfamily. PEMT/PEM2 methyltransferase family.</text>
</comment>
<evidence type="ECO:0000256" key="12">
    <source>
        <dbReference type="ARBA" id="ARBA00023136"/>
    </source>
</evidence>
<dbReference type="InterPro" id="IPR024960">
    <property type="entry name" value="PEMT/MFAP"/>
</dbReference>
<feature type="transmembrane region" description="Helical" evidence="19">
    <location>
        <begin position="89"/>
        <end position="107"/>
    </location>
</feature>
<feature type="topological domain" description="Cytoplasmic" evidence="17">
    <location>
        <begin position="215"/>
        <end position="270"/>
    </location>
</feature>
<dbReference type="FunFam" id="1.20.120.1630:FF:000005">
    <property type="entry name" value="Phosphatidylethanolamine N-methyltransferase"/>
    <property type="match status" value="1"/>
</dbReference>
<evidence type="ECO:0000256" key="3">
    <source>
        <dbReference type="ARBA" id="ARBA00022516"/>
    </source>
</evidence>
<dbReference type="GO" id="GO:0032259">
    <property type="term" value="P:methylation"/>
    <property type="evidence" value="ECO:0007669"/>
    <property type="project" value="UniProtKB-KW"/>
</dbReference>
<keyword evidence="11 17" id="KW-0496">Mitochondrion</keyword>
<evidence type="ECO:0000256" key="9">
    <source>
        <dbReference type="ARBA" id="ARBA00022989"/>
    </source>
</evidence>
<feature type="compositionally biased region" description="Low complexity" evidence="18">
    <location>
        <begin position="235"/>
        <end position="261"/>
    </location>
</feature>
<feature type="topological domain" description="Lumenal" evidence="17">
    <location>
        <begin position="1"/>
        <end position="49"/>
    </location>
</feature>
<keyword evidence="4 17" id="KW-0489">Methyltransferase</keyword>
<reference evidence="20" key="1">
    <citation type="submission" date="2014-08" db="EMBL/GenBank/DDBJ databases">
        <authorList>
            <person name="Sharma Rahul"/>
            <person name="Thines Marco"/>
        </authorList>
    </citation>
    <scope>NUCLEOTIDE SEQUENCE</scope>
</reference>
<dbReference type="GO" id="GO:0005789">
    <property type="term" value="C:endoplasmic reticulum membrane"/>
    <property type="evidence" value="ECO:0007669"/>
    <property type="project" value="UniProtKB-SubCell"/>
</dbReference>
<organism evidence="20">
    <name type="scientific">Phaffia rhodozyma</name>
    <name type="common">Yeast</name>
    <name type="synonym">Xanthophyllomyces dendrorhous</name>
    <dbReference type="NCBI Taxonomy" id="264483"/>
    <lineage>
        <taxon>Eukaryota</taxon>
        <taxon>Fungi</taxon>
        <taxon>Dikarya</taxon>
        <taxon>Basidiomycota</taxon>
        <taxon>Agaricomycotina</taxon>
        <taxon>Tremellomycetes</taxon>
        <taxon>Cystofilobasidiales</taxon>
        <taxon>Mrakiaceae</taxon>
        <taxon>Phaffia</taxon>
    </lineage>
</organism>
<comment type="pathway">
    <text evidence="2">Lipid metabolism.</text>
</comment>
<dbReference type="PANTHER" id="PTHR15458:SF5">
    <property type="entry name" value="PHOSPHATIDYLETHANOLAMINE N-METHYLTRANSFERASE"/>
    <property type="match status" value="1"/>
</dbReference>
<dbReference type="UniPathway" id="UPA00753"/>
<keyword evidence="5 17" id="KW-0808">Transferase</keyword>